<evidence type="ECO:0000313" key="3">
    <source>
        <dbReference type="Proteomes" id="UP001642540"/>
    </source>
</evidence>
<gene>
    <name evidence="2" type="ORF">ODALV1_LOCUS28501</name>
</gene>
<organism evidence="2 3">
    <name type="scientific">Orchesella dallaii</name>
    <dbReference type="NCBI Taxonomy" id="48710"/>
    <lineage>
        <taxon>Eukaryota</taxon>
        <taxon>Metazoa</taxon>
        <taxon>Ecdysozoa</taxon>
        <taxon>Arthropoda</taxon>
        <taxon>Hexapoda</taxon>
        <taxon>Collembola</taxon>
        <taxon>Entomobryomorpha</taxon>
        <taxon>Entomobryoidea</taxon>
        <taxon>Orchesellidae</taxon>
        <taxon>Orchesellinae</taxon>
        <taxon>Orchesella</taxon>
    </lineage>
</organism>
<comment type="caution">
    <text evidence="2">The sequence shown here is derived from an EMBL/GenBank/DDBJ whole genome shotgun (WGS) entry which is preliminary data.</text>
</comment>
<proteinExistence type="predicted"/>
<feature type="region of interest" description="Disordered" evidence="1">
    <location>
        <begin position="145"/>
        <end position="166"/>
    </location>
</feature>
<evidence type="ECO:0000313" key="2">
    <source>
        <dbReference type="EMBL" id="CAL8140947.1"/>
    </source>
</evidence>
<evidence type="ECO:0000256" key="1">
    <source>
        <dbReference type="SAM" id="MobiDB-lite"/>
    </source>
</evidence>
<name>A0ABP1S1I7_9HEXA</name>
<feature type="compositionally biased region" description="Polar residues" evidence="1">
    <location>
        <begin position="155"/>
        <end position="166"/>
    </location>
</feature>
<protein>
    <submittedName>
        <fullName evidence="2">Uncharacterized protein</fullName>
    </submittedName>
</protein>
<accession>A0ABP1S1I7</accession>
<dbReference type="EMBL" id="CAXLJM020000141">
    <property type="protein sequence ID" value="CAL8140947.1"/>
    <property type="molecule type" value="Genomic_DNA"/>
</dbReference>
<sequence length="201" mass="22257">MKSKLQKYYLTQFVMENDHSDLIPMQEETKTVVQDFCPPLGLKNMPNSIRGTSVGNVLKGRRSESPGNHATLRTSAQVTPYVPPVANTTVSKSQGSRISGHAIDPGMKDITKIKKEIEDTGLPEHEEKSKASILHPSPVVVCQSSKISPKHPKTISATSVPTTTQRKSTSSWFSPLVTFRPKLTDKLTWVYKNFFATYGVI</sequence>
<reference evidence="2 3" key="1">
    <citation type="submission" date="2024-08" db="EMBL/GenBank/DDBJ databases">
        <authorList>
            <person name="Cucini C."/>
            <person name="Frati F."/>
        </authorList>
    </citation>
    <scope>NUCLEOTIDE SEQUENCE [LARGE SCALE GENOMIC DNA]</scope>
</reference>
<dbReference type="Proteomes" id="UP001642540">
    <property type="component" value="Unassembled WGS sequence"/>
</dbReference>
<keyword evidence="3" id="KW-1185">Reference proteome</keyword>